<dbReference type="AlphaFoldDB" id="A0A0H5P9X3"/>
<gene>
    <name evidence="1" type="ORF">ERS450000_05929</name>
</gene>
<proteinExistence type="predicted"/>
<protein>
    <submittedName>
        <fullName evidence="1">Uncharacterized protein</fullName>
    </submittedName>
</protein>
<accession>A0A0H5P9X3</accession>
<dbReference type="KEGG" id="nfr:ERS450000_05929"/>
<reference evidence="2" key="1">
    <citation type="submission" date="2015-03" db="EMBL/GenBank/DDBJ databases">
        <authorList>
            <consortium name="Pathogen Informatics"/>
        </authorList>
    </citation>
    <scope>NUCLEOTIDE SEQUENCE [LARGE SCALE GENOMIC DNA]</scope>
    <source>
        <strain evidence="2">NCTC11134</strain>
        <plasmid evidence="2">2</plasmid>
    </source>
</reference>
<dbReference type="Proteomes" id="UP000057820">
    <property type="component" value="Plasmid 2"/>
</dbReference>
<organism evidence="1 2">
    <name type="scientific">Nocardia farcinica</name>
    <dbReference type="NCBI Taxonomy" id="37329"/>
    <lineage>
        <taxon>Bacteria</taxon>
        <taxon>Bacillati</taxon>
        <taxon>Actinomycetota</taxon>
        <taxon>Actinomycetes</taxon>
        <taxon>Mycobacteriales</taxon>
        <taxon>Nocardiaceae</taxon>
        <taxon>Nocardia</taxon>
    </lineage>
</organism>
<name>A0A0H5P9X3_NOCFR</name>
<dbReference type="EMBL" id="LN868939">
    <property type="protein sequence ID" value="CRY84233.1"/>
    <property type="molecule type" value="Genomic_DNA"/>
</dbReference>
<evidence type="ECO:0000313" key="2">
    <source>
        <dbReference type="Proteomes" id="UP000057820"/>
    </source>
</evidence>
<geneLocation type="plasmid" evidence="1">
    <name>2</name>
</geneLocation>
<dbReference type="RefSeq" id="WP_060594935.1">
    <property type="nucleotide sequence ID" value="NZ_CP031418.1"/>
</dbReference>
<evidence type="ECO:0000313" key="1">
    <source>
        <dbReference type="EMBL" id="CRY84233.1"/>
    </source>
</evidence>
<sequence length="114" mass="13088">MSVNYYARTAETPADDEGLHIGQYVGGTEFLFRGHRDLGLTTVQAWRDYLTRDDVTIVAESGYEVDFRDFWPDAVARPAHVDFIMTPRWPSSELPSDRRWRDVGGHPFFGAEFC</sequence>
<keyword evidence="1" id="KW-0614">Plasmid</keyword>